<reference evidence="2" key="4">
    <citation type="journal article" date="2001" name="Nature">
        <title>Functional annotation of a full-length mouse cDNA collection.</title>
        <authorList>
            <consortium name="The RIKEN Genome Exploration Research Group Phase II Team and the FANTOM Consortium"/>
        </authorList>
    </citation>
    <scope>NUCLEOTIDE SEQUENCE</scope>
    <source>
        <strain evidence="2">C57BL/6J</strain>
        <tissue evidence="2">Testis</tissue>
    </source>
</reference>
<accession>Q3UNA6</accession>
<reference evidence="2" key="5">
    <citation type="journal article" date="2002" name="Nature">
        <title>Analysis of the mouse transcriptome based on functional annotation of 60,770 full-length cDNAs.</title>
        <authorList>
            <consortium name="The FANTOM Consortium and the RIKEN Genome Exploration Research Group Phase I and II Team"/>
        </authorList>
    </citation>
    <scope>NUCLEOTIDE SEQUENCE</scope>
    <source>
        <strain evidence="2">C57BL/6J</strain>
        <tissue evidence="2">Testis</tissue>
    </source>
</reference>
<reference evidence="2" key="2">
    <citation type="journal article" date="2000" name="Genome Res.">
        <title>Normalization and subtraction of cap-trapper-selected cDNAs to prepare full-length cDNA libraries for rapid discovery of new genes.</title>
        <authorList>
            <person name="Carninci P."/>
            <person name="Shibata Y."/>
            <person name="Hayatsu N."/>
            <person name="Sugahara Y."/>
            <person name="Shibata K."/>
            <person name="Itoh M."/>
            <person name="Konno H."/>
            <person name="Okazaki Y."/>
            <person name="Muramatsu M."/>
            <person name="Hayashizaki Y."/>
        </authorList>
    </citation>
    <scope>NUCLEOTIDE SEQUENCE</scope>
    <source>
        <strain evidence="2">C57BL/6J</strain>
        <tissue evidence="2">Testis</tissue>
    </source>
</reference>
<name>Q3UNA6_MOUSE</name>
<reference evidence="2" key="8">
    <citation type="journal article" date="2005" name="Science">
        <title>Antisense Transcription in the Mammalian Transcriptome.</title>
        <authorList>
            <consortium name="RIKEN Genome Exploration Research Group and Genome Science Group (Genome Network Project Core Group) and the FANTOM Consortium"/>
        </authorList>
    </citation>
    <scope>NUCLEOTIDE SEQUENCE</scope>
    <source>
        <strain evidence="2">C57BL/6J</strain>
        <tissue evidence="2">Testis</tissue>
    </source>
</reference>
<reference evidence="2" key="1">
    <citation type="journal article" date="1999" name="Methods Enzymol.">
        <title>High-efficiency full-length cDNA cloning.</title>
        <authorList>
            <person name="Carninci P."/>
            <person name="Hayashizaki Y."/>
        </authorList>
    </citation>
    <scope>NUCLEOTIDE SEQUENCE</scope>
    <source>
        <strain evidence="2">C57BL/6J</strain>
        <tissue evidence="2">Testis</tissue>
    </source>
</reference>
<evidence type="ECO:0000313" key="3">
    <source>
        <dbReference type="MGI" id="MGI:1914289"/>
    </source>
</evidence>
<organism evidence="2">
    <name type="scientific">Mus musculus</name>
    <name type="common">Mouse</name>
    <dbReference type="NCBI Taxonomy" id="10090"/>
    <lineage>
        <taxon>Eukaryota</taxon>
        <taxon>Metazoa</taxon>
        <taxon>Chordata</taxon>
        <taxon>Craniata</taxon>
        <taxon>Vertebrata</taxon>
        <taxon>Euteleostomi</taxon>
        <taxon>Mammalia</taxon>
        <taxon>Eutheria</taxon>
        <taxon>Euarchontoglires</taxon>
        <taxon>Glires</taxon>
        <taxon>Rodentia</taxon>
        <taxon>Myomorpha</taxon>
        <taxon>Muroidea</taxon>
        <taxon>Muridae</taxon>
        <taxon>Murinae</taxon>
        <taxon>Mus</taxon>
        <taxon>Mus</taxon>
    </lineage>
</organism>
<reference evidence="2" key="3">
    <citation type="journal article" date="2000" name="Genome Res.">
        <title>RIKEN integrated sequence analysis (RISA) system--384-format sequencing pipeline with 384 multicapillary sequencer.</title>
        <authorList>
            <person name="Shibata K."/>
            <person name="Itoh M."/>
            <person name="Aizawa K."/>
            <person name="Nagaoka S."/>
            <person name="Sasaki N."/>
            <person name="Carninci P."/>
            <person name="Konno H."/>
            <person name="Akiyama J."/>
            <person name="Nishi K."/>
            <person name="Kitsunai T."/>
            <person name="Tashiro H."/>
            <person name="Itoh M."/>
            <person name="Sumi N."/>
            <person name="Ishii Y."/>
            <person name="Nakamura S."/>
            <person name="Hazama M."/>
            <person name="Nishine T."/>
            <person name="Harada A."/>
            <person name="Yamamoto R."/>
            <person name="Matsumoto H."/>
            <person name="Sakaguchi S."/>
            <person name="Ikegami T."/>
            <person name="Kashiwagi K."/>
            <person name="Fujiwake S."/>
            <person name="Inoue K."/>
            <person name="Togawa Y."/>
            <person name="Izawa M."/>
            <person name="Ohara E."/>
            <person name="Watahiki M."/>
            <person name="Yoneda Y."/>
            <person name="Ishikawa T."/>
            <person name="Ozawa K."/>
            <person name="Tanaka T."/>
            <person name="Matsuura S."/>
            <person name="Kawai J."/>
            <person name="Okazaki Y."/>
            <person name="Muramatsu M."/>
            <person name="Inoue Y."/>
            <person name="Kira A."/>
            <person name="Hayashizaki Y."/>
        </authorList>
    </citation>
    <scope>NUCLEOTIDE SEQUENCE</scope>
    <source>
        <strain evidence="2">C57BL/6J</strain>
        <tissue evidence="2">Testis</tissue>
    </source>
</reference>
<evidence type="ECO:0000313" key="2">
    <source>
        <dbReference type="EMBL" id="BAE25841.1"/>
    </source>
</evidence>
<dbReference type="MGI" id="MGI:1914289">
    <property type="gene designation" value="Rbm25"/>
</dbReference>
<gene>
    <name evidence="3" type="primary">Rbm25</name>
    <name evidence="3" type="synonym">AA645497</name>
</gene>
<dbReference type="AGR" id="MGI:1914289"/>
<evidence type="ECO:0000256" key="1">
    <source>
        <dbReference type="SAM" id="MobiDB-lite"/>
    </source>
</evidence>
<sequence>RFRTREETARPATSAAGGGGGGGEARAAVEAQRGGGWGGVGRRGGVGEGTGTRLGLLFPSKASEKPVNQEPGEAGPTAGAVLREFYFIFCRPLCLLASVSVWERIASGPDGAPVLARARIGRPGGPCLLGASRATSQ</sequence>
<reference evidence="2" key="6">
    <citation type="submission" date="2004-03" db="EMBL/GenBank/DDBJ databases">
        <authorList>
            <person name="Arakawa T."/>
            <person name="Carninci P."/>
            <person name="Fukuda S."/>
            <person name="Hashizume W."/>
            <person name="Hayashida K."/>
            <person name="Hori F."/>
            <person name="Iida J."/>
            <person name="Imamura K."/>
            <person name="Imotani K."/>
            <person name="Itoh M."/>
            <person name="Kanagawa S."/>
            <person name="Kawai J."/>
            <person name="Kojima M."/>
            <person name="Konno H."/>
            <person name="Murata M."/>
            <person name="Nakamura M."/>
            <person name="Ninomiya N."/>
            <person name="Nishiyori H."/>
            <person name="Nomura K."/>
            <person name="Ohno M."/>
            <person name="Sakazume N."/>
            <person name="Sano H."/>
            <person name="Sasaki D."/>
            <person name="Shibata K."/>
            <person name="Shiraki T."/>
            <person name="Tagami M."/>
            <person name="Tagami Y."/>
            <person name="Waki K."/>
            <person name="Watahiki A."/>
            <person name="Muramatsu M."/>
            <person name="Hayashizaki Y."/>
        </authorList>
    </citation>
    <scope>NUCLEOTIDE SEQUENCE</scope>
    <source>
        <strain evidence="2">C57BL/6J</strain>
        <tissue evidence="2">Testis</tissue>
    </source>
</reference>
<feature type="region of interest" description="Disordered" evidence="1">
    <location>
        <begin position="1"/>
        <end position="74"/>
    </location>
</feature>
<dbReference type="EMBL" id="AK144341">
    <property type="protein sequence ID" value="BAE25841.1"/>
    <property type="molecule type" value="mRNA"/>
</dbReference>
<reference evidence="2" key="7">
    <citation type="journal article" date="2005" name="Science">
        <title>The Transcriptional Landscape of the Mammalian Genome.</title>
        <authorList>
            <consortium name="The FANTOM Consortium"/>
            <consortium name="Riken Genome Exploration Research Group and Genome Science Group (Genome Network Project Core Group)"/>
        </authorList>
    </citation>
    <scope>NUCLEOTIDE SEQUENCE</scope>
    <source>
        <strain evidence="2">C57BL/6J</strain>
        <tissue evidence="2">Testis</tissue>
    </source>
</reference>
<protein>
    <submittedName>
        <fullName evidence="2">Uncharacterized protein</fullName>
    </submittedName>
</protein>
<proteinExistence type="evidence at transcript level"/>
<feature type="non-terminal residue" evidence="2">
    <location>
        <position position="1"/>
    </location>
</feature>
<dbReference type="AlphaFoldDB" id="Q3UNA6"/>
<feature type="compositionally biased region" description="Gly residues" evidence="1">
    <location>
        <begin position="33"/>
        <end position="52"/>
    </location>
</feature>